<evidence type="ECO:0000313" key="3">
    <source>
        <dbReference type="Proteomes" id="UP000195607"/>
    </source>
</evidence>
<dbReference type="PANTHER" id="PTHR34310:SF9">
    <property type="entry name" value="BLR5716 PROTEIN"/>
    <property type="match status" value="1"/>
</dbReference>
<dbReference type="Gene3D" id="2.170.150.40">
    <property type="entry name" value="Domain of unknown function (DUF427)"/>
    <property type="match status" value="1"/>
</dbReference>
<evidence type="ECO:0000259" key="1">
    <source>
        <dbReference type="Pfam" id="PF04248"/>
    </source>
</evidence>
<dbReference type="InterPro" id="IPR007361">
    <property type="entry name" value="DUF427"/>
</dbReference>
<reference evidence="2 3" key="1">
    <citation type="submission" date="2016-04" db="EMBL/GenBank/DDBJ databases">
        <authorList>
            <person name="Evans L.H."/>
            <person name="Alamgir A."/>
            <person name="Owens N."/>
            <person name="Weber N.D."/>
            <person name="Virtaneva K."/>
            <person name="Barbian K."/>
            <person name="Babar A."/>
            <person name="Rosenke K."/>
        </authorList>
    </citation>
    <scope>NUCLEOTIDE SEQUENCE [LARGE SCALE GENOMIC DNA]</scope>
    <source>
        <strain evidence="3">S5(T) (JCM 30642 \VKM B-2941)</strain>
    </source>
</reference>
<dbReference type="RefSeq" id="WP_148689958.1">
    <property type="nucleotide sequence ID" value="NZ_LT671858.1"/>
</dbReference>
<dbReference type="Pfam" id="PF04248">
    <property type="entry name" value="NTP_transf_9"/>
    <property type="match status" value="1"/>
</dbReference>
<gene>
    <name evidence="2" type="ORF">CSP5_1414</name>
</gene>
<dbReference type="Proteomes" id="UP000195607">
    <property type="component" value="Chromosome I"/>
</dbReference>
<dbReference type="EMBL" id="LT671858">
    <property type="protein sequence ID" value="SIM73486.1"/>
    <property type="molecule type" value="Genomic_DNA"/>
</dbReference>
<protein>
    <recommendedName>
        <fullName evidence="1">DUF427 domain-containing protein</fullName>
    </recommendedName>
</protein>
<accession>A0A1N5VKY9</accession>
<dbReference type="GeneID" id="41588659"/>
<feature type="domain" description="DUF427" evidence="1">
    <location>
        <begin position="24"/>
        <end position="115"/>
    </location>
</feature>
<evidence type="ECO:0000313" key="2">
    <source>
        <dbReference type="EMBL" id="SIM73486.1"/>
    </source>
</evidence>
<sequence length="123" mass="14225">MERTVIDYKKNDHKITVKTIDKHIKIMSDGVVIVETDDALMLSEQGHGDTVYIPVRDAKLKYFKESSTKSTCPYKGTADYYSLNINGKEKKDAVWRYIKPSLDFIPIKDYMAFDPNSIERIEL</sequence>
<dbReference type="AlphaFoldDB" id="A0A1N5VKY9"/>
<dbReference type="PANTHER" id="PTHR34310">
    <property type="entry name" value="DUF427 DOMAIN PROTEIN (AFU_ORTHOLOGUE AFUA_3G02220)"/>
    <property type="match status" value="1"/>
</dbReference>
<name>A0A1N5VKY9_9ARCH</name>
<organism evidence="2 3">
    <name type="scientific">Cuniculiplasma divulgatum</name>
    <dbReference type="NCBI Taxonomy" id="1673428"/>
    <lineage>
        <taxon>Archaea</taxon>
        <taxon>Methanobacteriati</taxon>
        <taxon>Thermoplasmatota</taxon>
        <taxon>Thermoplasmata</taxon>
        <taxon>Thermoplasmatales</taxon>
        <taxon>Cuniculiplasmataceae</taxon>
        <taxon>Cuniculiplasma</taxon>
    </lineage>
</organism>
<dbReference type="InterPro" id="IPR038694">
    <property type="entry name" value="DUF427_sf"/>
</dbReference>
<proteinExistence type="predicted"/>